<evidence type="ECO:0000313" key="1">
    <source>
        <dbReference type="EMBL" id="MEJ8655737.1"/>
    </source>
</evidence>
<proteinExistence type="predicted"/>
<gene>
    <name evidence="1" type="ORF">WKI58_04205</name>
</gene>
<organism evidence="1 2">
    <name type="scientific">Streptomyces pratisoli</name>
    <dbReference type="NCBI Taxonomy" id="3139917"/>
    <lineage>
        <taxon>Bacteria</taxon>
        <taxon>Bacillati</taxon>
        <taxon>Actinomycetota</taxon>
        <taxon>Actinomycetes</taxon>
        <taxon>Kitasatosporales</taxon>
        <taxon>Streptomycetaceae</taxon>
        <taxon>Streptomyces</taxon>
    </lineage>
</organism>
<protein>
    <submittedName>
        <fullName evidence="1">Uncharacterized protein</fullName>
    </submittedName>
</protein>
<comment type="caution">
    <text evidence="1">The sequence shown here is derived from an EMBL/GenBank/DDBJ whole genome shotgun (WGS) entry which is preliminary data.</text>
</comment>
<evidence type="ECO:0000313" key="2">
    <source>
        <dbReference type="Proteomes" id="UP001375539"/>
    </source>
</evidence>
<reference evidence="1" key="1">
    <citation type="submission" date="2024-03" db="EMBL/GenBank/DDBJ databases">
        <title>Novel Streptomyces species of biotechnological and ecological value are a feature of Machair soil.</title>
        <authorList>
            <person name="Prole J.R."/>
            <person name="Goodfellow M."/>
            <person name="Allenby N."/>
            <person name="Ward A.C."/>
        </authorList>
    </citation>
    <scope>NUCLEOTIDE SEQUENCE</scope>
    <source>
        <strain evidence="1">MS1.AVA.4</strain>
    </source>
</reference>
<name>A0ACC6QBC5_9ACTN</name>
<accession>A0ACC6QBC5</accession>
<dbReference type="Proteomes" id="UP001375539">
    <property type="component" value="Unassembled WGS sequence"/>
</dbReference>
<sequence>MLNGEDVPVPEKDVPVPEKVVSVPEKDADKDTGAGTEAASGTAAEQVRPASSA</sequence>
<dbReference type="EMBL" id="JBBKAI010000002">
    <property type="protein sequence ID" value="MEJ8655737.1"/>
    <property type="molecule type" value="Genomic_DNA"/>
</dbReference>
<keyword evidence="2" id="KW-1185">Reference proteome</keyword>